<dbReference type="Proteomes" id="UP000287651">
    <property type="component" value="Unassembled WGS sequence"/>
</dbReference>
<feature type="compositionally biased region" description="Basic residues" evidence="1">
    <location>
        <begin position="68"/>
        <end position="79"/>
    </location>
</feature>
<organism evidence="2 3">
    <name type="scientific">Ensete ventricosum</name>
    <name type="common">Abyssinian banana</name>
    <name type="synonym">Musa ensete</name>
    <dbReference type="NCBI Taxonomy" id="4639"/>
    <lineage>
        <taxon>Eukaryota</taxon>
        <taxon>Viridiplantae</taxon>
        <taxon>Streptophyta</taxon>
        <taxon>Embryophyta</taxon>
        <taxon>Tracheophyta</taxon>
        <taxon>Spermatophyta</taxon>
        <taxon>Magnoliopsida</taxon>
        <taxon>Liliopsida</taxon>
        <taxon>Zingiberales</taxon>
        <taxon>Musaceae</taxon>
        <taxon>Ensete</taxon>
    </lineage>
</organism>
<accession>A0A426ZKK0</accession>
<evidence type="ECO:0008006" key="4">
    <source>
        <dbReference type="Google" id="ProtNLM"/>
    </source>
</evidence>
<reference evidence="2 3" key="1">
    <citation type="journal article" date="2014" name="Agronomy (Basel)">
        <title>A Draft Genome Sequence for Ensete ventricosum, the Drought-Tolerant Tree Against Hunger.</title>
        <authorList>
            <person name="Harrison J."/>
            <person name="Moore K.A."/>
            <person name="Paszkiewicz K."/>
            <person name="Jones T."/>
            <person name="Grant M."/>
            <person name="Ambacheew D."/>
            <person name="Muzemil S."/>
            <person name="Studholme D.J."/>
        </authorList>
    </citation>
    <scope>NUCLEOTIDE SEQUENCE [LARGE SCALE GENOMIC DNA]</scope>
</reference>
<feature type="non-terminal residue" evidence="2">
    <location>
        <position position="1"/>
    </location>
</feature>
<name>A0A426ZKK0_ENSVE</name>
<dbReference type="AlphaFoldDB" id="A0A426ZKK0"/>
<protein>
    <recommendedName>
        <fullName evidence="4">Reverse transcriptase domain-containing protein</fullName>
    </recommendedName>
</protein>
<proteinExistence type="predicted"/>
<dbReference type="EMBL" id="AMZH03006160">
    <property type="protein sequence ID" value="RRT64519.1"/>
    <property type="molecule type" value="Genomic_DNA"/>
</dbReference>
<comment type="caution">
    <text evidence="2">The sequence shown here is derived from an EMBL/GenBank/DDBJ whole genome shotgun (WGS) entry which is preliminary data.</text>
</comment>
<feature type="compositionally biased region" description="Polar residues" evidence="1">
    <location>
        <begin position="80"/>
        <end position="89"/>
    </location>
</feature>
<gene>
    <name evidence="2" type="ORF">B296_00037277</name>
</gene>
<evidence type="ECO:0000256" key="1">
    <source>
        <dbReference type="SAM" id="MobiDB-lite"/>
    </source>
</evidence>
<evidence type="ECO:0000313" key="3">
    <source>
        <dbReference type="Proteomes" id="UP000287651"/>
    </source>
</evidence>
<feature type="region of interest" description="Disordered" evidence="1">
    <location>
        <begin position="67"/>
        <end position="89"/>
    </location>
</feature>
<sequence>AEVSDPSLSQRKLALSWEGPYRVTDVIHDGTYRLAIQGVQLPRTWHVSNLRKFFYVLAKDPGEPLEIHKKRSTNSRHNIKGSQSNGQPV</sequence>
<evidence type="ECO:0000313" key="2">
    <source>
        <dbReference type="EMBL" id="RRT64519.1"/>
    </source>
</evidence>